<dbReference type="InParanoid" id="A0A165DC68"/>
<protein>
    <submittedName>
        <fullName evidence="2">Uncharacterized protein</fullName>
    </submittedName>
</protein>
<feature type="compositionally biased region" description="Polar residues" evidence="1">
    <location>
        <begin position="366"/>
        <end position="381"/>
    </location>
</feature>
<dbReference type="Proteomes" id="UP000077266">
    <property type="component" value="Unassembled WGS sequence"/>
</dbReference>
<organism evidence="2 3">
    <name type="scientific">Exidia glandulosa HHB12029</name>
    <dbReference type="NCBI Taxonomy" id="1314781"/>
    <lineage>
        <taxon>Eukaryota</taxon>
        <taxon>Fungi</taxon>
        <taxon>Dikarya</taxon>
        <taxon>Basidiomycota</taxon>
        <taxon>Agaricomycotina</taxon>
        <taxon>Agaricomycetes</taxon>
        <taxon>Auriculariales</taxon>
        <taxon>Exidiaceae</taxon>
        <taxon>Exidia</taxon>
    </lineage>
</organism>
<reference evidence="2 3" key="1">
    <citation type="journal article" date="2016" name="Mol. Biol. Evol.">
        <title>Comparative Genomics of Early-Diverging Mushroom-Forming Fungi Provides Insights into the Origins of Lignocellulose Decay Capabilities.</title>
        <authorList>
            <person name="Nagy L.G."/>
            <person name="Riley R."/>
            <person name="Tritt A."/>
            <person name="Adam C."/>
            <person name="Daum C."/>
            <person name="Floudas D."/>
            <person name="Sun H."/>
            <person name="Yadav J.S."/>
            <person name="Pangilinan J."/>
            <person name="Larsson K.H."/>
            <person name="Matsuura K."/>
            <person name="Barry K."/>
            <person name="Labutti K."/>
            <person name="Kuo R."/>
            <person name="Ohm R.A."/>
            <person name="Bhattacharya S.S."/>
            <person name="Shirouzu T."/>
            <person name="Yoshinaga Y."/>
            <person name="Martin F.M."/>
            <person name="Grigoriev I.V."/>
            <person name="Hibbett D.S."/>
        </authorList>
    </citation>
    <scope>NUCLEOTIDE SEQUENCE [LARGE SCALE GENOMIC DNA]</scope>
    <source>
        <strain evidence="2 3">HHB12029</strain>
    </source>
</reference>
<dbReference type="OrthoDB" id="2576334at2759"/>
<evidence type="ECO:0000256" key="1">
    <source>
        <dbReference type="SAM" id="MobiDB-lite"/>
    </source>
</evidence>
<dbReference type="EMBL" id="KV426235">
    <property type="protein sequence ID" value="KZV84213.1"/>
    <property type="molecule type" value="Genomic_DNA"/>
</dbReference>
<feature type="region of interest" description="Disordered" evidence="1">
    <location>
        <begin position="363"/>
        <end position="388"/>
    </location>
</feature>
<sequence>MGAAVILPFEGTAAYICITSNSASYDIALDGFNLDVSTVAQPAAGTRCGKTGADTILTADGLDFGTHNVTLTLTSAPSQGYDFRFYGGGIVLGVNTGGTAVNDQAIIDDRDTDWVFLPGRLPVQGGWDIHGGTNFYNNSETYICVYSSESTAMYNFTGAGGVVLNGTIDVHAHALSIELDGEVYALDATSSWSDGSTVFFAKGNLDPSVDHTLVITNYNPNRADCTTISDLGQAIQRTCCTRIDALTLLKATLVNSTPHAGSPLEPAVNGNPTPAKAKPQIGAIVGGGRWRHTVHPSAVAFDLYPRTTWNGDDKRQKTLRSGPDKAPFAGMVTDQPPPQTPGEPRLTHEDLERVAAYVASRLAASQLPSSQREETSISTRTAPPGYTG</sequence>
<proteinExistence type="predicted"/>
<keyword evidence="3" id="KW-1185">Reference proteome</keyword>
<name>A0A165DC68_EXIGL</name>
<evidence type="ECO:0000313" key="2">
    <source>
        <dbReference type="EMBL" id="KZV84213.1"/>
    </source>
</evidence>
<dbReference type="AlphaFoldDB" id="A0A165DC68"/>
<gene>
    <name evidence="2" type="ORF">EXIGLDRAFT_776788</name>
</gene>
<evidence type="ECO:0000313" key="3">
    <source>
        <dbReference type="Proteomes" id="UP000077266"/>
    </source>
</evidence>
<accession>A0A165DC68</accession>
<feature type="region of interest" description="Disordered" evidence="1">
    <location>
        <begin position="307"/>
        <end position="350"/>
    </location>
</feature>